<protein>
    <recommendedName>
        <fullName evidence="6">Hcy-binding domain-containing protein</fullName>
    </recommendedName>
</protein>
<organism evidence="7 8">
    <name type="scientific">Kwoniella dendrophila CBS 6074</name>
    <dbReference type="NCBI Taxonomy" id="1295534"/>
    <lineage>
        <taxon>Eukaryota</taxon>
        <taxon>Fungi</taxon>
        <taxon>Dikarya</taxon>
        <taxon>Basidiomycota</taxon>
        <taxon>Agaricomycotina</taxon>
        <taxon>Tremellomycetes</taxon>
        <taxon>Tremellales</taxon>
        <taxon>Cryptococcaceae</taxon>
        <taxon>Kwoniella</taxon>
    </lineage>
</organism>
<keyword evidence="4 5" id="KW-0862">Zinc</keyword>
<dbReference type="GO" id="GO:0046872">
    <property type="term" value="F:metal ion binding"/>
    <property type="evidence" value="ECO:0007669"/>
    <property type="project" value="UniProtKB-KW"/>
</dbReference>
<dbReference type="SUPFAM" id="SSF82282">
    <property type="entry name" value="Homocysteine S-methyltransferase"/>
    <property type="match status" value="1"/>
</dbReference>
<dbReference type="PANTHER" id="PTHR46015:SF1">
    <property type="entry name" value="HOMOCYSTEINE S-METHYLTRANSFERASE-LIKE ISOFORM 1"/>
    <property type="match status" value="1"/>
</dbReference>
<accession>A0AAX4JPC8</accession>
<dbReference type="GO" id="GO:0032259">
    <property type="term" value="P:methylation"/>
    <property type="evidence" value="ECO:0007669"/>
    <property type="project" value="UniProtKB-KW"/>
</dbReference>
<dbReference type="GO" id="GO:0008898">
    <property type="term" value="F:S-adenosylmethionine-homocysteine S-methyltransferase activity"/>
    <property type="evidence" value="ECO:0007669"/>
    <property type="project" value="TreeGrafter"/>
</dbReference>
<keyword evidence="1 5" id="KW-0489">Methyltransferase</keyword>
<dbReference type="AlphaFoldDB" id="A0AAX4JPC8"/>
<evidence type="ECO:0000259" key="6">
    <source>
        <dbReference type="PROSITE" id="PS50970"/>
    </source>
</evidence>
<feature type="binding site" evidence="5">
    <location>
        <position position="290"/>
    </location>
    <ligand>
        <name>Zn(2+)</name>
        <dbReference type="ChEBI" id="CHEBI:29105"/>
    </ligand>
</feature>
<dbReference type="PROSITE" id="PS50970">
    <property type="entry name" value="HCY"/>
    <property type="match status" value="1"/>
</dbReference>
<dbReference type="GO" id="GO:0033528">
    <property type="term" value="P:S-methylmethionine cycle"/>
    <property type="evidence" value="ECO:0007669"/>
    <property type="project" value="TreeGrafter"/>
</dbReference>
<comment type="cofactor">
    <cofactor evidence="5">
        <name>Zn(2+)</name>
        <dbReference type="ChEBI" id="CHEBI:29105"/>
    </cofactor>
</comment>
<evidence type="ECO:0000313" key="7">
    <source>
        <dbReference type="EMBL" id="WWC86733.1"/>
    </source>
</evidence>
<dbReference type="GeneID" id="91092283"/>
<dbReference type="Gene3D" id="3.20.20.330">
    <property type="entry name" value="Homocysteine-binding-like domain"/>
    <property type="match status" value="1"/>
</dbReference>
<dbReference type="EMBL" id="CP144099">
    <property type="protein sequence ID" value="WWC86733.1"/>
    <property type="molecule type" value="Genomic_DNA"/>
</dbReference>
<evidence type="ECO:0000256" key="2">
    <source>
        <dbReference type="ARBA" id="ARBA00022679"/>
    </source>
</evidence>
<gene>
    <name evidence="7" type="ORF">L201_001611</name>
</gene>
<dbReference type="InterPro" id="IPR003726">
    <property type="entry name" value="HCY_dom"/>
</dbReference>
<dbReference type="Pfam" id="PF02574">
    <property type="entry name" value="S-methyl_trans"/>
    <property type="match status" value="1"/>
</dbReference>
<evidence type="ECO:0000313" key="8">
    <source>
        <dbReference type="Proteomes" id="UP001355207"/>
    </source>
</evidence>
<evidence type="ECO:0000256" key="5">
    <source>
        <dbReference type="PROSITE-ProRule" id="PRU00333"/>
    </source>
</evidence>
<proteinExistence type="predicted"/>
<feature type="domain" description="Hcy-binding" evidence="6">
    <location>
        <begin position="1"/>
        <end position="400"/>
    </location>
</feature>
<dbReference type="GO" id="GO:0009086">
    <property type="term" value="P:methionine biosynthetic process"/>
    <property type="evidence" value="ECO:0007669"/>
    <property type="project" value="TreeGrafter"/>
</dbReference>
<keyword evidence="3 5" id="KW-0479">Metal-binding</keyword>
<keyword evidence="2 5" id="KW-0808">Transferase</keyword>
<dbReference type="RefSeq" id="XP_066073496.1">
    <property type="nucleotide sequence ID" value="XM_066217399.1"/>
</dbReference>
<feature type="binding site" evidence="5">
    <location>
        <position position="386"/>
    </location>
    <ligand>
        <name>Zn(2+)</name>
        <dbReference type="ChEBI" id="CHEBI:29105"/>
    </ligand>
</feature>
<dbReference type="InterPro" id="IPR036589">
    <property type="entry name" value="HCY_dom_sf"/>
</dbReference>
<dbReference type="Proteomes" id="UP001355207">
    <property type="component" value="Chromosome 2"/>
</dbReference>
<reference evidence="7 8" key="1">
    <citation type="submission" date="2024-01" db="EMBL/GenBank/DDBJ databases">
        <title>Comparative genomics of Cryptococcus and Kwoniella reveals pathogenesis evolution and contrasting modes of karyotype evolution via chromosome fusion or intercentromeric recombination.</title>
        <authorList>
            <person name="Coelho M.A."/>
            <person name="David-Palma M."/>
            <person name="Shea T."/>
            <person name="Bowers K."/>
            <person name="McGinley-Smith S."/>
            <person name="Mohammad A.W."/>
            <person name="Gnirke A."/>
            <person name="Yurkov A.M."/>
            <person name="Nowrousian M."/>
            <person name="Sun S."/>
            <person name="Cuomo C.A."/>
            <person name="Heitman J."/>
        </authorList>
    </citation>
    <scope>NUCLEOTIDE SEQUENCE [LARGE SCALE GENOMIC DNA]</scope>
    <source>
        <strain evidence="7 8">CBS 6074</strain>
    </source>
</reference>
<name>A0AAX4JPC8_9TREE</name>
<evidence type="ECO:0000256" key="4">
    <source>
        <dbReference type="ARBA" id="ARBA00022833"/>
    </source>
</evidence>
<evidence type="ECO:0000256" key="1">
    <source>
        <dbReference type="ARBA" id="ARBA00022603"/>
    </source>
</evidence>
<sequence>MGRERITILDGGMGTTLECLGHSVSSELWGSELIFENPDIIQGIHQKYYEAGADLVETSTYQLTQNNLSSYLKSTSKEELSESEYERKSQGILKSAVNLVYNSIPSSSSSSSSEKKGVVFSCGPYGSTLKPGAEYSGLYPKPFGPNSRERNYFQDSEIEEEENSIEKLSEFHLSKLLNIALNEEIWKKIEWIGFETIPLLYEIKSIRRCMKKLNKILRNKYSNIENNEGNDEIWFIKKFWICSPFPDGEFPQLNSSGSNQHVPIEDVVDTLLNNSNENLGPLPNGIGINCTNPKYLLDLSKKFTFALSQKIKIGDVKLSSRPIFVLYPDGGQVYDVNTRTWSIPTNGPASSEEWSKGILQVVNDVESTKGDNSEYIWNGVIVGGCCKTSFDDIKALKRNLDDQILQ</sequence>
<evidence type="ECO:0000256" key="3">
    <source>
        <dbReference type="ARBA" id="ARBA00022723"/>
    </source>
</evidence>
<keyword evidence="8" id="KW-1185">Reference proteome</keyword>
<dbReference type="InterPro" id="IPR051486">
    <property type="entry name" value="Hcy_S-methyltransferase"/>
</dbReference>
<dbReference type="PANTHER" id="PTHR46015">
    <property type="entry name" value="ZGC:172121"/>
    <property type="match status" value="1"/>
</dbReference>
<feature type="binding site" evidence="5">
    <location>
        <position position="385"/>
    </location>
    <ligand>
        <name>Zn(2+)</name>
        <dbReference type="ChEBI" id="CHEBI:29105"/>
    </ligand>
</feature>